<evidence type="ECO:0000256" key="1">
    <source>
        <dbReference type="ARBA" id="ARBA00022553"/>
    </source>
</evidence>
<evidence type="ECO:0000313" key="8">
    <source>
        <dbReference type="EMBL" id="MBK9984004.1"/>
    </source>
</evidence>
<dbReference type="Pfam" id="PF00196">
    <property type="entry name" value="GerE"/>
    <property type="match status" value="1"/>
</dbReference>
<evidence type="ECO:0000256" key="4">
    <source>
        <dbReference type="ARBA" id="ARBA00023163"/>
    </source>
</evidence>
<dbReference type="PRINTS" id="PR00038">
    <property type="entry name" value="HTHLUXR"/>
</dbReference>
<evidence type="ECO:0000259" key="6">
    <source>
        <dbReference type="PROSITE" id="PS50043"/>
    </source>
</evidence>
<evidence type="ECO:0000256" key="2">
    <source>
        <dbReference type="ARBA" id="ARBA00023015"/>
    </source>
</evidence>
<dbReference type="CDD" id="cd06170">
    <property type="entry name" value="LuxR_C_like"/>
    <property type="match status" value="1"/>
</dbReference>
<dbReference type="PANTHER" id="PTHR43214:SF41">
    <property type="entry name" value="NITRATE_NITRITE RESPONSE REGULATOR PROTEIN NARP"/>
    <property type="match status" value="1"/>
</dbReference>
<dbReference type="GO" id="GO:0000160">
    <property type="term" value="P:phosphorelay signal transduction system"/>
    <property type="evidence" value="ECO:0007669"/>
    <property type="project" value="InterPro"/>
</dbReference>
<dbReference type="SUPFAM" id="SSF52172">
    <property type="entry name" value="CheY-like"/>
    <property type="match status" value="1"/>
</dbReference>
<dbReference type="AlphaFoldDB" id="A0A9D7T089"/>
<dbReference type="CDD" id="cd17535">
    <property type="entry name" value="REC_NarL-like"/>
    <property type="match status" value="1"/>
</dbReference>
<proteinExistence type="predicted"/>
<gene>
    <name evidence="8" type="ORF">IPP15_16820</name>
</gene>
<keyword evidence="2" id="KW-0805">Transcription regulation</keyword>
<dbReference type="PROSITE" id="PS50043">
    <property type="entry name" value="HTH_LUXR_2"/>
    <property type="match status" value="1"/>
</dbReference>
<keyword evidence="3" id="KW-0238">DNA-binding</keyword>
<accession>A0A9D7T089</accession>
<dbReference type="Pfam" id="PF00072">
    <property type="entry name" value="Response_reg"/>
    <property type="match status" value="1"/>
</dbReference>
<dbReference type="InterPro" id="IPR016032">
    <property type="entry name" value="Sig_transdc_resp-reg_C-effctor"/>
</dbReference>
<dbReference type="GO" id="GO:0006355">
    <property type="term" value="P:regulation of DNA-templated transcription"/>
    <property type="evidence" value="ECO:0007669"/>
    <property type="project" value="InterPro"/>
</dbReference>
<name>A0A9D7T089_9BACT</name>
<keyword evidence="1 5" id="KW-0597">Phosphoprotein</keyword>
<protein>
    <submittedName>
        <fullName evidence="8">Response regulator transcription factor</fullName>
    </submittedName>
</protein>
<feature type="modified residue" description="4-aspartylphosphate" evidence="5">
    <location>
        <position position="54"/>
    </location>
</feature>
<dbReference type="Proteomes" id="UP000808337">
    <property type="component" value="Unassembled WGS sequence"/>
</dbReference>
<reference evidence="8 9" key="1">
    <citation type="submission" date="2020-10" db="EMBL/GenBank/DDBJ databases">
        <title>Connecting structure to function with the recovery of over 1000 high-quality activated sludge metagenome-assembled genomes encoding full-length rRNA genes using long-read sequencing.</title>
        <authorList>
            <person name="Singleton C.M."/>
            <person name="Petriglieri F."/>
            <person name="Kristensen J.M."/>
            <person name="Kirkegaard R.H."/>
            <person name="Michaelsen T.Y."/>
            <person name="Andersen M.H."/>
            <person name="Karst S.M."/>
            <person name="Dueholm M.S."/>
            <person name="Nielsen P.H."/>
            <person name="Albertsen M."/>
        </authorList>
    </citation>
    <scope>NUCLEOTIDE SEQUENCE [LARGE SCALE GENOMIC DNA]</scope>
    <source>
        <strain evidence="8">Ribe_18-Q3-R11-54_MAXAC.273</strain>
    </source>
</reference>
<dbReference type="InterPro" id="IPR058245">
    <property type="entry name" value="NreC/VraR/RcsB-like_REC"/>
</dbReference>
<sequence>MIRVMIADDHNMFVEGVESILEGIDNIQVVAKCYTGLEVFEKIPSTPVDVILLDINLPGMNGLEVCQKLSKEYPDVKVLALSMHNEESFVTEILKYGAQGYILKNTGKKELINAIEMVNSGQSYFSDEVTETIMKSLVNQRTGGKKSSMLTPKISRREKDVLELIVKEHTTQEIADTLFISLKTVESHRRSLLTKLGVRNTAGLVRVAIEHQLMKPV</sequence>
<dbReference type="PROSITE" id="PS50110">
    <property type="entry name" value="RESPONSE_REGULATORY"/>
    <property type="match status" value="1"/>
</dbReference>
<evidence type="ECO:0000313" key="9">
    <source>
        <dbReference type="Proteomes" id="UP000808337"/>
    </source>
</evidence>
<dbReference type="SUPFAM" id="SSF46894">
    <property type="entry name" value="C-terminal effector domain of the bipartite response regulators"/>
    <property type="match status" value="1"/>
</dbReference>
<dbReference type="InterPro" id="IPR001789">
    <property type="entry name" value="Sig_transdc_resp-reg_receiver"/>
</dbReference>
<evidence type="ECO:0000259" key="7">
    <source>
        <dbReference type="PROSITE" id="PS50110"/>
    </source>
</evidence>
<comment type="caution">
    <text evidence="8">The sequence shown here is derived from an EMBL/GenBank/DDBJ whole genome shotgun (WGS) entry which is preliminary data.</text>
</comment>
<dbReference type="InterPro" id="IPR011006">
    <property type="entry name" value="CheY-like_superfamily"/>
</dbReference>
<evidence type="ECO:0000256" key="5">
    <source>
        <dbReference type="PROSITE-ProRule" id="PRU00169"/>
    </source>
</evidence>
<dbReference type="SMART" id="SM00448">
    <property type="entry name" value="REC"/>
    <property type="match status" value="1"/>
</dbReference>
<dbReference type="GO" id="GO:0003677">
    <property type="term" value="F:DNA binding"/>
    <property type="evidence" value="ECO:0007669"/>
    <property type="project" value="UniProtKB-KW"/>
</dbReference>
<organism evidence="8 9">
    <name type="scientific">Candidatus Opimibacter skivensis</name>
    <dbReference type="NCBI Taxonomy" id="2982028"/>
    <lineage>
        <taxon>Bacteria</taxon>
        <taxon>Pseudomonadati</taxon>
        <taxon>Bacteroidota</taxon>
        <taxon>Saprospiria</taxon>
        <taxon>Saprospirales</taxon>
        <taxon>Saprospiraceae</taxon>
        <taxon>Candidatus Opimibacter</taxon>
    </lineage>
</organism>
<dbReference type="EMBL" id="JADKGY010000029">
    <property type="protein sequence ID" value="MBK9984004.1"/>
    <property type="molecule type" value="Genomic_DNA"/>
</dbReference>
<keyword evidence="4" id="KW-0804">Transcription</keyword>
<dbReference type="InterPro" id="IPR000792">
    <property type="entry name" value="Tscrpt_reg_LuxR_C"/>
</dbReference>
<feature type="domain" description="Response regulatory" evidence="7">
    <location>
        <begin position="3"/>
        <end position="119"/>
    </location>
</feature>
<dbReference type="SMART" id="SM00421">
    <property type="entry name" value="HTH_LUXR"/>
    <property type="match status" value="1"/>
</dbReference>
<dbReference type="InterPro" id="IPR039420">
    <property type="entry name" value="WalR-like"/>
</dbReference>
<dbReference type="Gene3D" id="3.40.50.2300">
    <property type="match status" value="1"/>
</dbReference>
<evidence type="ECO:0000256" key="3">
    <source>
        <dbReference type="ARBA" id="ARBA00023125"/>
    </source>
</evidence>
<feature type="domain" description="HTH luxR-type" evidence="6">
    <location>
        <begin position="147"/>
        <end position="212"/>
    </location>
</feature>
<dbReference type="PANTHER" id="PTHR43214">
    <property type="entry name" value="TWO-COMPONENT RESPONSE REGULATOR"/>
    <property type="match status" value="1"/>
</dbReference>